<feature type="transmembrane region" description="Helical" evidence="5">
    <location>
        <begin position="408"/>
        <end position="426"/>
    </location>
</feature>
<evidence type="ECO:0000256" key="1">
    <source>
        <dbReference type="ARBA" id="ARBA00004141"/>
    </source>
</evidence>
<feature type="transmembrane region" description="Helical" evidence="5">
    <location>
        <begin position="505"/>
        <end position="522"/>
    </location>
</feature>
<feature type="transmembrane region" description="Helical" evidence="5">
    <location>
        <begin position="95"/>
        <end position="112"/>
    </location>
</feature>
<evidence type="ECO:0000256" key="3">
    <source>
        <dbReference type="ARBA" id="ARBA00022989"/>
    </source>
</evidence>
<comment type="subcellular location">
    <subcellularLocation>
        <location evidence="1">Membrane</location>
        <topology evidence="1">Multi-pass membrane protein</topology>
    </subcellularLocation>
</comment>
<feature type="transmembrane region" description="Helical" evidence="5">
    <location>
        <begin position="433"/>
        <end position="461"/>
    </location>
</feature>
<accession>A0A031JX86</accession>
<dbReference type="InterPro" id="IPR049453">
    <property type="entry name" value="Memb_transporter_dom"/>
</dbReference>
<keyword evidence="3 5" id="KW-1133">Transmembrane helix</keyword>
<reference evidence="7 8" key="1">
    <citation type="submission" date="2014-03" db="EMBL/GenBank/DDBJ databases">
        <title>Whole genome sequence of Novosphingobium resinovorum KF1.</title>
        <authorList>
            <person name="Gan H.M."/>
            <person name="Gan H.Y."/>
            <person name="Chew T.H."/>
            <person name="Savka M.A."/>
        </authorList>
    </citation>
    <scope>NUCLEOTIDE SEQUENCE [LARGE SCALE GENOMIC DNA]</scope>
    <source>
        <strain evidence="7 8">KF1</strain>
    </source>
</reference>
<dbReference type="AlphaFoldDB" id="A0A031JX86"/>
<dbReference type="GO" id="GO:0016020">
    <property type="term" value="C:membrane"/>
    <property type="evidence" value="ECO:0007669"/>
    <property type="project" value="UniProtKB-SubCell"/>
</dbReference>
<feature type="transmembrane region" description="Helical" evidence="5">
    <location>
        <begin position="51"/>
        <end position="83"/>
    </location>
</feature>
<evidence type="ECO:0000256" key="5">
    <source>
        <dbReference type="SAM" id="Phobius"/>
    </source>
</evidence>
<dbReference type="Pfam" id="PF13515">
    <property type="entry name" value="FUSC_2"/>
    <property type="match status" value="1"/>
</dbReference>
<feature type="transmembrane region" description="Helical" evidence="5">
    <location>
        <begin position="166"/>
        <end position="188"/>
    </location>
</feature>
<feature type="transmembrane region" description="Helical" evidence="5">
    <location>
        <begin position="118"/>
        <end position="134"/>
    </location>
</feature>
<gene>
    <name evidence="7" type="ORF">BV97_03041</name>
</gene>
<feature type="transmembrane region" description="Helical" evidence="5">
    <location>
        <begin position="141"/>
        <end position="160"/>
    </location>
</feature>
<evidence type="ECO:0000256" key="4">
    <source>
        <dbReference type="ARBA" id="ARBA00023136"/>
    </source>
</evidence>
<feature type="domain" description="Integral membrane bound transporter" evidence="6">
    <location>
        <begin position="399"/>
        <end position="516"/>
    </location>
</feature>
<evidence type="ECO:0000313" key="7">
    <source>
        <dbReference type="EMBL" id="EZP80987.1"/>
    </source>
</evidence>
<evidence type="ECO:0000256" key="2">
    <source>
        <dbReference type="ARBA" id="ARBA00022692"/>
    </source>
</evidence>
<dbReference type="Proteomes" id="UP000024329">
    <property type="component" value="Unassembled WGS sequence"/>
</dbReference>
<feature type="transmembrane region" description="Helical" evidence="5">
    <location>
        <begin position="473"/>
        <end position="493"/>
    </location>
</feature>
<dbReference type="EMBL" id="JFYZ01000014">
    <property type="protein sequence ID" value="EZP80987.1"/>
    <property type="molecule type" value="Genomic_DNA"/>
</dbReference>
<sequence length="623" mass="66151">MTMDRTMASWAMGWVSRRTAPTTVRLAARWLELRSIGLAPEHFSLAEGCRAALAVGVPLAIAVSFGRAALGWAVFAAFWTCLCDAPGPDRLRRRLLLLFVVCGTLVTLAGAWGASAGAMAGMIIGPALVFLSIVGGSRVAWSGPLGTLLAVVGVVAVGFPRPLDNALFQAGAFSAGSAWAYLLINALWRLDPAAPLRQLADAVTARLLDMSGDLATIGDSRHRDEQWHSEHAAHRRAVRLSIERLRGLIAPYARDPGVTAPLLRLLDTAETIFGALIALDQAFIDHIGPAPQRVATARAVRVALLAWRSSMRAGEAGRKTRHRAVKRLRRTEGRLSDNLCIGCVRAIAQALDAFDAHPTDLPIITRTADLATAPATGWRQACRQALRQSAGLMAVYYTAIVFRLGYPYWAAMAVVVVLQGGARVTWTRCLERILGSLLGGCIALLVLHVATAPAVLAGLAIGLAGTAVSLRSVNYTVFVAFLTMLFILVTELLQPGAGIASARMLDNVIGSIAALLAVLLLWPDFGASPTERIRSGIAANHAYVAAVEAARPIGEIEAARRAAGLASTEAEVALHDLGTTVRRFHVSSEDRASIAALRRLAGDAAIAWHRRLAAAKAPPEESC</sequence>
<proteinExistence type="predicted"/>
<dbReference type="PATRIC" id="fig|158500.4.peg.3112"/>
<dbReference type="eggNOG" id="COG1289">
    <property type="taxonomic scope" value="Bacteria"/>
</dbReference>
<keyword evidence="2 5" id="KW-0812">Transmembrane</keyword>
<dbReference type="RefSeq" id="WP_017503111.1">
    <property type="nucleotide sequence ID" value="NZ_JFYZ01000014.1"/>
</dbReference>
<protein>
    <submittedName>
        <fullName evidence="7">Integral membrane protein, YccS/YhfK family</fullName>
    </submittedName>
</protein>
<keyword evidence="4 5" id="KW-0472">Membrane</keyword>
<evidence type="ECO:0000313" key="8">
    <source>
        <dbReference type="Proteomes" id="UP000024329"/>
    </source>
</evidence>
<evidence type="ECO:0000259" key="6">
    <source>
        <dbReference type="Pfam" id="PF13515"/>
    </source>
</evidence>
<organism evidence="7 8">
    <name type="scientific">Novosphingobium resinovorum</name>
    <dbReference type="NCBI Taxonomy" id="158500"/>
    <lineage>
        <taxon>Bacteria</taxon>
        <taxon>Pseudomonadati</taxon>
        <taxon>Pseudomonadota</taxon>
        <taxon>Alphaproteobacteria</taxon>
        <taxon>Sphingomonadales</taxon>
        <taxon>Sphingomonadaceae</taxon>
        <taxon>Novosphingobium</taxon>
    </lineage>
</organism>
<comment type="caution">
    <text evidence="7">The sequence shown here is derived from an EMBL/GenBank/DDBJ whole genome shotgun (WGS) entry which is preliminary data.</text>
</comment>
<name>A0A031JX86_9SPHN</name>